<dbReference type="PANTHER" id="PTHR43355:SF2">
    <property type="entry name" value="FLAVIN REDUCTASE (NADPH)"/>
    <property type="match status" value="1"/>
</dbReference>
<feature type="non-terminal residue" evidence="3">
    <location>
        <position position="1"/>
    </location>
</feature>
<comment type="caution">
    <text evidence="3">The sequence shown here is derived from an EMBL/GenBank/DDBJ whole genome shotgun (WGS) entry which is preliminary data.</text>
</comment>
<dbReference type="GO" id="GO:0004074">
    <property type="term" value="F:biliverdin reductase [NAD(P)H] activity"/>
    <property type="evidence" value="ECO:0007669"/>
    <property type="project" value="TreeGrafter"/>
</dbReference>
<accession>A0A9W7T139</accession>
<evidence type="ECO:0000313" key="3">
    <source>
        <dbReference type="EMBL" id="KAH9845341.1"/>
    </source>
</evidence>
<dbReference type="InterPro" id="IPR016040">
    <property type="entry name" value="NAD(P)-bd_dom"/>
</dbReference>
<evidence type="ECO:0000256" key="1">
    <source>
        <dbReference type="ARBA" id="ARBA00038376"/>
    </source>
</evidence>
<proteinExistence type="inferred from homology"/>
<keyword evidence="4" id="KW-1185">Reference proteome</keyword>
<protein>
    <submittedName>
        <fullName evidence="3">NAD(P)-binding domain</fullName>
    </submittedName>
</protein>
<dbReference type="Gene3D" id="3.40.50.720">
    <property type="entry name" value="NAD(P)-binding Rossmann-like Domain"/>
    <property type="match status" value="1"/>
</dbReference>
<comment type="similarity">
    <text evidence="1">Belongs to the avfA family.</text>
</comment>
<dbReference type="InterPro" id="IPR051606">
    <property type="entry name" value="Polyketide_Oxido-like"/>
</dbReference>
<feature type="domain" description="NAD(P)-binding" evidence="2">
    <location>
        <begin position="46"/>
        <end position="277"/>
    </location>
</feature>
<dbReference type="GO" id="GO:0042602">
    <property type="term" value="F:riboflavin reductase (NADPH) activity"/>
    <property type="evidence" value="ECO:0007669"/>
    <property type="project" value="TreeGrafter"/>
</dbReference>
<dbReference type="OrthoDB" id="63935at2759"/>
<name>A0A9W7T139_9PEZI</name>
<evidence type="ECO:0000259" key="2">
    <source>
        <dbReference type="Pfam" id="PF13460"/>
    </source>
</evidence>
<dbReference type="PANTHER" id="PTHR43355">
    <property type="entry name" value="FLAVIN REDUCTASE (NADPH)"/>
    <property type="match status" value="1"/>
</dbReference>
<sequence>SNQADKLVRRQPSCTILFHPSGRVSILSRPPSPLSLQMSRAIAFFGATGGCAGHALAHSLNAGYDCRALARTPSKLIAATNEKGVSIETIEKHLTVIEGNVKDVEAVKQTLSLGDGTGRVVDMVVSGIGGTPALQWSLRRPVVLTDRTVCQDAISTILEALRRLKSSIRPSLFTVSTTGISPKPKPRDVPLLFVPFYMWALQDPHEDKKVMEERLADHMLLPHGQQVLETYVNVKASLLMDGPGMGLEKVREGIDEKPAIGYTIQRADVGKWIFERLVDAPAVKEVWRGKSVTVTY</sequence>
<dbReference type="AlphaFoldDB" id="A0A9W7T139"/>
<reference evidence="3 4" key="2">
    <citation type="journal article" date="2021" name="Curr. Genet.">
        <title>Genetic response to nitrogen starvation in the aggressive Eucalyptus foliar pathogen Teratosphaeria destructans.</title>
        <authorList>
            <person name="Havenga M."/>
            <person name="Wingfield B.D."/>
            <person name="Wingfield M.J."/>
            <person name="Dreyer L.L."/>
            <person name="Roets F."/>
            <person name="Aylward J."/>
        </authorList>
    </citation>
    <scope>NUCLEOTIDE SEQUENCE [LARGE SCALE GENOMIC DNA]</scope>
    <source>
        <strain evidence="3">CMW44962</strain>
    </source>
</reference>
<dbReference type="Pfam" id="PF13460">
    <property type="entry name" value="NAD_binding_10"/>
    <property type="match status" value="1"/>
</dbReference>
<evidence type="ECO:0000313" key="4">
    <source>
        <dbReference type="Proteomes" id="UP001138500"/>
    </source>
</evidence>
<dbReference type="InterPro" id="IPR036291">
    <property type="entry name" value="NAD(P)-bd_dom_sf"/>
</dbReference>
<dbReference type="EMBL" id="RIBY02000091">
    <property type="protein sequence ID" value="KAH9845341.1"/>
    <property type="molecule type" value="Genomic_DNA"/>
</dbReference>
<dbReference type="Proteomes" id="UP001138500">
    <property type="component" value="Unassembled WGS sequence"/>
</dbReference>
<dbReference type="SUPFAM" id="SSF51735">
    <property type="entry name" value="NAD(P)-binding Rossmann-fold domains"/>
    <property type="match status" value="1"/>
</dbReference>
<reference evidence="3 4" key="1">
    <citation type="journal article" date="2018" name="IMA Fungus">
        <title>IMA Genome-F 10: Nine draft genome sequences of Claviceps purpurea s.lat., including C. arundinis, C. humidiphila, and C. cf. spartinae, pseudomolecules for the pitch canker pathogen Fusarium circinatum, draft genome of Davidsoniella eucalypti, Grosmannia galeiformis, Quambalaria eucalypti, and Teratosphaeria destructans.</title>
        <authorList>
            <person name="Wingfield B.D."/>
            <person name="Liu M."/>
            <person name="Nguyen H.D."/>
            <person name="Lane F.A."/>
            <person name="Morgan S.W."/>
            <person name="De Vos L."/>
            <person name="Wilken P.M."/>
            <person name="Duong T.A."/>
            <person name="Aylward J."/>
            <person name="Coetzee M.P."/>
            <person name="Dadej K."/>
            <person name="De Beer Z.W."/>
            <person name="Findlay W."/>
            <person name="Havenga M."/>
            <person name="Kolarik M."/>
            <person name="Menzies J.G."/>
            <person name="Naidoo K."/>
            <person name="Pochopski O."/>
            <person name="Shoukouhi P."/>
            <person name="Santana Q.C."/>
            <person name="Seifert K.A."/>
            <person name="Soal N."/>
            <person name="Steenkamp E.T."/>
            <person name="Tatham C.T."/>
            <person name="van der Nest M.A."/>
            <person name="Wingfield M.J."/>
        </authorList>
    </citation>
    <scope>NUCLEOTIDE SEQUENCE [LARGE SCALE GENOMIC DNA]</scope>
    <source>
        <strain evidence="3">CMW44962</strain>
    </source>
</reference>
<gene>
    <name evidence="3" type="ORF">Tdes44962_MAKER06698</name>
</gene>
<organism evidence="3 4">
    <name type="scientific">Teratosphaeria destructans</name>
    <dbReference type="NCBI Taxonomy" id="418781"/>
    <lineage>
        <taxon>Eukaryota</taxon>
        <taxon>Fungi</taxon>
        <taxon>Dikarya</taxon>
        <taxon>Ascomycota</taxon>
        <taxon>Pezizomycotina</taxon>
        <taxon>Dothideomycetes</taxon>
        <taxon>Dothideomycetidae</taxon>
        <taxon>Mycosphaerellales</taxon>
        <taxon>Teratosphaeriaceae</taxon>
        <taxon>Teratosphaeria</taxon>
    </lineage>
</organism>